<feature type="compositionally biased region" description="Acidic residues" evidence="1">
    <location>
        <begin position="640"/>
        <end position="655"/>
    </location>
</feature>
<dbReference type="Proteomes" id="UP000504610">
    <property type="component" value="Chromosome 5"/>
</dbReference>
<feature type="domain" description="DUF4283" evidence="2">
    <location>
        <begin position="113"/>
        <end position="194"/>
    </location>
</feature>
<evidence type="ECO:0000259" key="2">
    <source>
        <dbReference type="Pfam" id="PF14111"/>
    </source>
</evidence>
<feature type="compositionally biased region" description="Basic and acidic residues" evidence="1">
    <location>
        <begin position="457"/>
        <end position="467"/>
    </location>
</feature>
<sequence>MASFLQLTYTPWMCCGRCYKTENQTPSSCPLLGPSSYKGRRFLVNFSVTKEGFLRFSLGKFKITVDLHLLGNHKMSHSLASSSKSKTLAQVQEEEDDDLVILPYVDNSELIARYQLSLVGRLFNRERRSVETLISLLPRPSIWDVEGRVRGVDLGNQRFQFDFDSEEDLQKVLSKRPCHYNKWSFALERWAPHIGDSFPNTMTFWVTVMGIPTHYWLEPMFRALGSRLGHVGPVEEKTAKFQLELNAELPLKFSLRAQLPTGEIVPVSLEYVNLHRWCHSCRLISHEAESCPTLSEEERAKFRTSNEAAREQGQHSRFDTKRNGDLTRRVSATVPQVTNYNERRSGEGTQRENRDNVWKRIDSRYPLRDDHRETHHRPAREEKRDDNRQSSRDRDTQPASKDTYNKRRYDESFAASRKREEAKRGERKQVPSSRSTKGETAVAGSREKQMARPPSSSKDEKASEEHLTNALELPQMAKQIYSSPDHVRERPFRLNIQGKSSGDSKLKGKMGDVVESSESVSSAQKSLKFAEAFKRSPTKALLPANNDEIKKKSWYELTVEEEEETAICDKKEEDISHQEAIGKNSEVEDLHAEKILEEEDWMIDGDNFNEDDDDLMEEDELLYYENQKIEEIAPLMALDDSVEQEEEAPEQEDNLDNLMVGDKLTDIPESSSELGHNPASPHPKQALRSPFKKKKGSPNPNAVGLSLRKRNLLMGRASPKLKESKEAKDGQSLGQKSTNGLVIKQHGRDKEESTHKNKTKTTKVGSRPPKIPK</sequence>
<dbReference type="OrthoDB" id="1110938at2759"/>
<keyword evidence="3" id="KW-1185">Reference proteome</keyword>
<feature type="region of interest" description="Disordered" evidence="1">
    <location>
        <begin position="302"/>
        <end position="521"/>
    </location>
</feature>
<gene>
    <name evidence="4" type="primary">LOC108858854</name>
</gene>
<evidence type="ECO:0000313" key="4">
    <source>
        <dbReference type="RefSeq" id="XP_018488219.2"/>
    </source>
</evidence>
<feature type="compositionally biased region" description="Basic and acidic residues" evidence="1">
    <location>
        <begin position="720"/>
        <end position="729"/>
    </location>
</feature>
<dbReference type="PANTHER" id="PTHR31286">
    <property type="entry name" value="GLYCINE-RICH CELL WALL STRUCTURAL PROTEIN 1.8-LIKE"/>
    <property type="match status" value="1"/>
</dbReference>
<feature type="compositionally biased region" description="Basic and acidic residues" evidence="1">
    <location>
        <begin position="403"/>
        <end position="429"/>
    </location>
</feature>
<feature type="compositionally biased region" description="Basic and acidic residues" evidence="1">
    <location>
        <begin position="502"/>
        <end position="512"/>
    </location>
</feature>
<evidence type="ECO:0000256" key="1">
    <source>
        <dbReference type="SAM" id="MobiDB-lite"/>
    </source>
</evidence>
<feature type="compositionally biased region" description="Basic and acidic residues" evidence="1">
    <location>
        <begin position="308"/>
        <end position="328"/>
    </location>
</feature>
<reference evidence="3" key="1">
    <citation type="journal article" date="2019" name="Database">
        <title>The radish genome database (RadishGD): an integrated information resource for radish genomics.</title>
        <authorList>
            <person name="Yu H.J."/>
            <person name="Baek S."/>
            <person name="Lee Y.J."/>
            <person name="Cho A."/>
            <person name="Mun J.H."/>
        </authorList>
    </citation>
    <scope>NUCLEOTIDE SEQUENCE [LARGE SCALE GENOMIC DNA]</scope>
    <source>
        <strain evidence="3">cv. WK10039</strain>
    </source>
</reference>
<feature type="compositionally biased region" description="Basic and acidic residues" evidence="1">
    <location>
        <begin position="379"/>
        <end position="396"/>
    </location>
</feature>
<name>A0A6J0NU61_RAPSA</name>
<feature type="region of interest" description="Disordered" evidence="1">
    <location>
        <begin position="636"/>
        <end position="773"/>
    </location>
</feature>
<dbReference type="RefSeq" id="XP_018488219.2">
    <property type="nucleotide sequence ID" value="XM_018632717.2"/>
</dbReference>
<dbReference type="GeneID" id="108858854"/>
<reference evidence="4" key="2">
    <citation type="submission" date="2025-08" db="UniProtKB">
        <authorList>
            <consortium name="RefSeq"/>
        </authorList>
    </citation>
    <scope>IDENTIFICATION</scope>
    <source>
        <tissue evidence="4">Leaf</tissue>
    </source>
</reference>
<dbReference type="KEGG" id="rsz:108858854"/>
<dbReference type="InterPro" id="IPR025558">
    <property type="entry name" value="DUF4283"/>
</dbReference>
<organism evidence="3 4">
    <name type="scientific">Raphanus sativus</name>
    <name type="common">Radish</name>
    <name type="synonym">Raphanus raphanistrum var. sativus</name>
    <dbReference type="NCBI Taxonomy" id="3726"/>
    <lineage>
        <taxon>Eukaryota</taxon>
        <taxon>Viridiplantae</taxon>
        <taxon>Streptophyta</taxon>
        <taxon>Embryophyta</taxon>
        <taxon>Tracheophyta</taxon>
        <taxon>Spermatophyta</taxon>
        <taxon>Magnoliopsida</taxon>
        <taxon>eudicotyledons</taxon>
        <taxon>Gunneridae</taxon>
        <taxon>Pentapetalae</taxon>
        <taxon>rosids</taxon>
        <taxon>malvids</taxon>
        <taxon>Brassicales</taxon>
        <taxon>Brassicaceae</taxon>
        <taxon>Brassiceae</taxon>
        <taxon>Raphanus</taxon>
    </lineage>
</organism>
<protein>
    <submittedName>
        <fullName evidence="4">Uncharacterized protein LOC108858854</fullName>
    </submittedName>
</protein>
<feature type="compositionally biased region" description="Basic and acidic residues" evidence="1">
    <location>
        <begin position="341"/>
        <end position="373"/>
    </location>
</feature>
<accession>A0A6J0NU61</accession>
<feature type="compositionally biased region" description="Basic and acidic residues" evidence="1">
    <location>
        <begin position="746"/>
        <end position="755"/>
    </location>
</feature>
<dbReference type="AlphaFoldDB" id="A0A6J0NU61"/>
<dbReference type="PANTHER" id="PTHR31286:SF132">
    <property type="entry name" value="DUF4283 DOMAIN-CONTAINING PROTEIN"/>
    <property type="match status" value="1"/>
</dbReference>
<dbReference type="Pfam" id="PF14111">
    <property type="entry name" value="DUF4283"/>
    <property type="match status" value="1"/>
</dbReference>
<evidence type="ECO:0000313" key="3">
    <source>
        <dbReference type="Proteomes" id="UP000504610"/>
    </source>
</evidence>
<dbReference type="InterPro" id="IPR040256">
    <property type="entry name" value="At4g02000-like"/>
</dbReference>
<proteinExistence type="predicted"/>